<dbReference type="AlphaFoldDB" id="A0A238XQN2"/>
<dbReference type="Pfam" id="PF13565">
    <property type="entry name" value="HTH_32"/>
    <property type="match status" value="1"/>
</dbReference>
<keyword evidence="3" id="KW-1185">Reference proteome</keyword>
<dbReference type="EMBL" id="FZNQ01000021">
    <property type="protein sequence ID" value="SNR60992.1"/>
    <property type="molecule type" value="Genomic_DNA"/>
</dbReference>
<feature type="compositionally biased region" description="Acidic residues" evidence="1">
    <location>
        <begin position="164"/>
        <end position="175"/>
    </location>
</feature>
<evidence type="ECO:0000313" key="2">
    <source>
        <dbReference type="EMBL" id="SNR60992.1"/>
    </source>
</evidence>
<sequence length="182" mass="20365">MSGRRRVEVVEHLSEEELDEAQKADEAPLVRRLCFVKNLYAGDVLQEAASRVGVSQANSSRWAHAWNDGGVDGLRPSFGGGRPPKLSDEQFSDLCEILEEGQPWTPRAIHALIHDRYGVTYDPAHLSRKLRASGMHYAKPRPMDPRSPDDAEEILAERLSQALGEDDDESDEDDPVILGFFR</sequence>
<gene>
    <name evidence="2" type="ORF">SAMN06264855_12122</name>
</gene>
<dbReference type="Proteomes" id="UP000198397">
    <property type="component" value="Unassembled WGS sequence"/>
</dbReference>
<proteinExistence type="predicted"/>
<name>A0A238XQN2_HALVU</name>
<evidence type="ECO:0000313" key="3">
    <source>
        <dbReference type="Proteomes" id="UP000198397"/>
    </source>
</evidence>
<dbReference type="InterPro" id="IPR009057">
    <property type="entry name" value="Homeodomain-like_sf"/>
</dbReference>
<protein>
    <submittedName>
        <fullName evidence="2">Putative transposase</fullName>
    </submittedName>
</protein>
<organism evidence="2 3">
    <name type="scientific">Halorubrum vacuolatum</name>
    <name type="common">Natronobacterium vacuolatum</name>
    <dbReference type="NCBI Taxonomy" id="63740"/>
    <lineage>
        <taxon>Archaea</taxon>
        <taxon>Methanobacteriati</taxon>
        <taxon>Methanobacteriota</taxon>
        <taxon>Stenosarchaea group</taxon>
        <taxon>Halobacteria</taxon>
        <taxon>Halobacteriales</taxon>
        <taxon>Haloferacaceae</taxon>
        <taxon>Halorubrum</taxon>
    </lineage>
</organism>
<accession>A0A238XQN2</accession>
<reference evidence="2 3" key="1">
    <citation type="submission" date="2017-06" db="EMBL/GenBank/DDBJ databases">
        <authorList>
            <person name="Kim H.J."/>
            <person name="Triplett B.A."/>
        </authorList>
    </citation>
    <scope>NUCLEOTIDE SEQUENCE [LARGE SCALE GENOMIC DNA]</scope>
    <source>
        <strain evidence="2 3">DSM 8800</strain>
    </source>
</reference>
<dbReference type="SUPFAM" id="SSF46689">
    <property type="entry name" value="Homeodomain-like"/>
    <property type="match status" value="1"/>
</dbReference>
<evidence type="ECO:0000256" key="1">
    <source>
        <dbReference type="SAM" id="MobiDB-lite"/>
    </source>
</evidence>
<feature type="region of interest" description="Disordered" evidence="1">
    <location>
        <begin position="137"/>
        <end position="182"/>
    </location>
</feature>